<feature type="short sequence motif" description="GXSXG" evidence="2">
    <location>
        <begin position="43"/>
        <end position="47"/>
    </location>
</feature>
<dbReference type="OrthoDB" id="2339873at2"/>
<name>A0A2X0J1R2_9ACTN</name>
<dbReference type="InterPro" id="IPR002641">
    <property type="entry name" value="PNPLA_dom"/>
</dbReference>
<keyword evidence="2" id="KW-0378">Hydrolase</keyword>
<evidence type="ECO:0000256" key="2">
    <source>
        <dbReference type="PROSITE-ProRule" id="PRU01161"/>
    </source>
</evidence>
<dbReference type="InterPro" id="IPR016035">
    <property type="entry name" value="Acyl_Trfase/lysoPLipase"/>
</dbReference>
<dbReference type="EMBL" id="QKYN01000072">
    <property type="protein sequence ID" value="RAG84126.1"/>
    <property type="molecule type" value="Genomic_DNA"/>
</dbReference>
<dbReference type="Gene3D" id="3.40.1090.10">
    <property type="entry name" value="Cytosolic phospholipase A2 catalytic domain"/>
    <property type="match status" value="2"/>
</dbReference>
<feature type="region of interest" description="Disordered" evidence="3">
    <location>
        <begin position="213"/>
        <end position="232"/>
    </location>
</feature>
<evidence type="ECO:0000259" key="4">
    <source>
        <dbReference type="PROSITE" id="PS51635"/>
    </source>
</evidence>
<feature type="short sequence motif" description="DGA/G" evidence="2">
    <location>
        <begin position="187"/>
        <end position="189"/>
    </location>
</feature>
<feature type="domain" description="PNPLA" evidence="4">
    <location>
        <begin position="8"/>
        <end position="200"/>
    </location>
</feature>
<evidence type="ECO:0000256" key="3">
    <source>
        <dbReference type="SAM" id="MobiDB-lite"/>
    </source>
</evidence>
<comment type="caution">
    <text evidence="2">Lacks conserved residue(s) required for the propagation of feature annotation.</text>
</comment>
<dbReference type="AlphaFoldDB" id="A0A2X0J1R2"/>
<gene>
    <name evidence="5" type="ORF">DN069_19005</name>
</gene>
<dbReference type="PROSITE" id="PS51635">
    <property type="entry name" value="PNPLA"/>
    <property type="match status" value="1"/>
</dbReference>
<dbReference type="GO" id="GO:0016787">
    <property type="term" value="F:hydrolase activity"/>
    <property type="evidence" value="ECO:0007669"/>
    <property type="project" value="UniProtKB-UniRule"/>
</dbReference>
<accession>A0A2X0J1R2</accession>
<keyword evidence="1 2" id="KW-0443">Lipid metabolism</keyword>
<keyword evidence="6" id="KW-1185">Reference proteome</keyword>
<keyword evidence="2" id="KW-0442">Lipid degradation</keyword>
<dbReference type="Pfam" id="PF01734">
    <property type="entry name" value="Patatin"/>
    <property type="match status" value="1"/>
</dbReference>
<dbReference type="RefSeq" id="WP_111502327.1">
    <property type="nucleotide sequence ID" value="NZ_QKYN01000072.1"/>
</dbReference>
<reference evidence="5 6" key="1">
    <citation type="submission" date="2018-06" db="EMBL/GenBank/DDBJ databases">
        <title>Streptacidiphilus pinicola sp. nov., isolated from pine grove soil.</title>
        <authorList>
            <person name="Roh S.G."/>
            <person name="Park S."/>
            <person name="Kim M.-K."/>
            <person name="Yun B.-R."/>
            <person name="Park J."/>
            <person name="Kim M.J."/>
            <person name="Kim Y.S."/>
            <person name="Kim S.B."/>
        </authorList>
    </citation>
    <scope>NUCLEOTIDE SEQUENCE [LARGE SCALE GENOMIC DNA]</scope>
    <source>
        <strain evidence="5 6">MMS16-CNU450</strain>
    </source>
</reference>
<sequence>MQSPDRALVLGPGGPVGTAWLTGLLLGLRRHGVDLAEADLTVGTSAGAIVGATLLADGPHLERLASPEEPDGPPPARPDAALTARVFGVLGDRSLAPEEARRRVGRLALDGATPDAESALLTARAQLIGTTSWPERRLLLTAVDASTGLPAVWDRDSDVPLVRAVAASSAFPGAAPPVTVHGAPHIDGALRAGANTDLAADARLVVVLEPMSRTGEPLRHEPSTDGSPATVTVSPDAAALTTMGPDPADLTRWDPTVAAGLHQAATVGSQ</sequence>
<dbReference type="Proteomes" id="UP000248889">
    <property type="component" value="Unassembled WGS sequence"/>
</dbReference>
<evidence type="ECO:0000256" key="1">
    <source>
        <dbReference type="ARBA" id="ARBA00023098"/>
    </source>
</evidence>
<feature type="active site" description="Proton acceptor" evidence="2">
    <location>
        <position position="187"/>
    </location>
</feature>
<protein>
    <submittedName>
        <fullName evidence="5">Patatin-like phospholipase family protein</fullName>
    </submittedName>
</protein>
<dbReference type="SUPFAM" id="SSF52151">
    <property type="entry name" value="FabD/lysophospholipase-like"/>
    <property type="match status" value="1"/>
</dbReference>
<feature type="non-terminal residue" evidence="5">
    <location>
        <position position="270"/>
    </location>
</feature>
<comment type="caution">
    <text evidence="5">The sequence shown here is derived from an EMBL/GenBank/DDBJ whole genome shotgun (WGS) entry which is preliminary data.</text>
</comment>
<evidence type="ECO:0000313" key="6">
    <source>
        <dbReference type="Proteomes" id="UP000248889"/>
    </source>
</evidence>
<organism evidence="5 6">
    <name type="scientific">Streptacidiphilus pinicola</name>
    <dbReference type="NCBI Taxonomy" id="2219663"/>
    <lineage>
        <taxon>Bacteria</taxon>
        <taxon>Bacillati</taxon>
        <taxon>Actinomycetota</taxon>
        <taxon>Actinomycetes</taxon>
        <taxon>Kitasatosporales</taxon>
        <taxon>Streptomycetaceae</taxon>
        <taxon>Streptacidiphilus</taxon>
    </lineage>
</organism>
<proteinExistence type="predicted"/>
<feature type="active site" description="Nucleophile" evidence="2">
    <location>
        <position position="45"/>
    </location>
</feature>
<dbReference type="GO" id="GO:0016042">
    <property type="term" value="P:lipid catabolic process"/>
    <property type="evidence" value="ECO:0007669"/>
    <property type="project" value="UniProtKB-UniRule"/>
</dbReference>
<evidence type="ECO:0000313" key="5">
    <source>
        <dbReference type="EMBL" id="RAG84126.1"/>
    </source>
</evidence>